<organism evidence="4 5">
    <name type="scientific">Kurthia gibsonii</name>
    <dbReference type="NCBI Taxonomy" id="33946"/>
    <lineage>
        <taxon>Bacteria</taxon>
        <taxon>Bacillati</taxon>
        <taxon>Bacillota</taxon>
        <taxon>Bacilli</taxon>
        <taxon>Bacillales</taxon>
        <taxon>Caryophanaceae</taxon>
        <taxon>Kurthia</taxon>
    </lineage>
</organism>
<dbReference type="PANTHER" id="PTHR45629">
    <property type="entry name" value="SNF2/RAD54 FAMILY MEMBER"/>
    <property type="match status" value="1"/>
</dbReference>
<dbReference type="Gene3D" id="3.40.50.10810">
    <property type="entry name" value="Tandem AAA-ATPase domain"/>
    <property type="match status" value="1"/>
</dbReference>
<dbReference type="PROSITE" id="PS51192">
    <property type="entry name" value="HELICASE_ATP_BIND_1"/>
    <property type="match status" value="1"/>
</dbReference>
<comment type="caution">
    <text evidence="4">The sequence shown here is derived from an EMBL/GenBank/DDBJ whole genome shotgun (WGS) entry which is preliminary data.</text>
</comment>
<evidence type="ECO:0000313" key="4">
    <source>
        <dbReference type="EMBL" id="MEL5987628.1"/>
    </source>
</evidence>
<dbReference type="Pfam" id="PF00271">
    <property type="entry name" value="Helicase_C"/>
    <property type="match status" value="1"/>
</dbReference>
<keyword evidence="4" id="KW-0547">Nucleotide-binding</keyword>
<dbReference type="InterPro" id="IPR022138">
    <property type="entry name" value="DUF3670"/>
</dbReference>
<sequence length="919" mass="106480">MTTTAFTKTIGLSIDTLPNGQFHLTGYDANVGRPLRLEEWVTQLYYKHEKSFFGLAITTKNEQVFLTTLELIELFSSYYRHPFVQYKGLNEQDEQFLKTVQEAADYWFKKDLWQHVEIDEQVSFHLPISQDAKDLLLQALQMTLTEAALTEDDLPALVPFFRNGGWPIREKQIDDEVMIGLRLREPEEGEQLWQLETVLRPTTKTTYWTPPVRKRHLKIEHVLPTKWTDYAASIHQLQQQMMHLLGDQPYMVGIPDEPFLCVNLTDTDVRQFLRGDFVRLQALGFEIVLPAWLKELKESKFKVRANASTSSNFKSAAGLQEILTFDWKVSLNGHDIPMDEFKRMVEDQREFIRAGTEWVRVDAAWMQEIQRLMSQTETENWTVKDLLFQELSSSLDIPLELDDDDDRDDPMLQLELQASLKDYVQKMMEKQGLPDLPVSPSLQATLRPYQQEGYNWLSFMREQGFGAVLADDMGLGKTIQLISYLLRVYEEEQPTEPTIIICPTSVLGNWQKEIERFAPSLTTYLHYGAKRLKGKQFTDYLQNNGIQIILTTYGTVTQDIEELSLLHFTNITLDEAQNIKNMNTKQSKAIRRLNGSHHIALTGTPVENRLSELWAIFDFIYRGYLGSFSRFQESFIAPVERDDSNDVKERLRKKIQPFLLRRTKQDPALQLNLPEKLEQREYCALTEEQAVLYESFIQETLHKIETLSGFERKGLILKMLNKLKQLCNHPALYLKEAFDEAPTMMKRSEKLKHIVSKGAEIIDNGEQCLIFTQYIGMGHLLQHCFSELYDVDVPFLTGSMPKQQRDYFVESFQKGEFPIFILSLKAGGTGLNLTAANHVLHADRWWNPAVENQATDRAYRIGQTQFVHVHKFITTGTIEEKIDALLTEKQALSEELIQSSQWITELDDTQIKDLLSFSF</sequence>
<dbReference type="InterPro" id="IPR001650">
    <property type="entry name" value="Helicase_C-like"/>
</dbReference>
<keyword evidence="4" id="KW-0067">ATP-binding</keyword>
<feature type="domain" description="Helicase C-terminal" evidence="3">
    <location>
        <begin position="750"/>
        <end position="915"/>
    </location>
</feature>
<dbReference type="SMART" id="SM00490">
    <property type="entry name" value="HELICc"/>
    <property type="match status" value="1"/>
</dbReference>
<dbReference type="SUPFAM" id="SSF52540">
    <property type="entry name" value="P-loop containing nucleoside triphosphate hydrolases"/>
    <property type="match status" value="2"/>
</dbReference>
<dbReference type="PANTHER" id="PTHR45629:SF7">
    <property type="entry name" value="DNA EXCISION REPAIR PROTEIN ERCC-6-RELATED"/>
    <property type="match status" value="1"/>
</dbReference>
<dbReference type="GO" id="GO:0016787">
    <property type="term" value="F:hydrolase activity"/>
    <property type="evidence" value="ECO:0007669"/>
    <property type="project" value="UniProtKB-KW"/>
</dbReference>
<dbReference type="InterPro" id="IPR000330">
    <property type="entry name" value="SNF2_N"/>
</dbReference>
<dbReference type="InterPro" id="IPR014001">
    <property type="entry name" value="Helicase_ATP-bd"/>
</dbReference>
<dbReference type="SMART" id="SM00487">
    <property type="entry name" value="DEXDc"/>
    <property type="match status" value="1"/>
</dbReference>
<name>A0ABU9LIN2_9BACL</name>
<dbReference type="Pfam" id="PF12419">
    <property type="entry name" value="DUF3670"/>
    <property type="match status" value="1"/>
</dbReference>
<keyword evidence="5" id="KW-1185">Reference proteome</keyword>
<dbReference type="PROSITE" id="PS51194">
    <property type="entry name" value="HELICASE_CTER"/>
    <property type="match status" value="1"/>
</dbReference>
<evidence type="ECO:0000259" key="2">
    <source>
        <dbReference type="PROSITE" id="PS51192"/>
    </source>
</evidence>
<dbReference type="EMBL" id="JBCEWA010000003">
    <property type="protein sequence ID" value="MEL5987628.1"/>
    <property type="molecule type" value="Genomic_DNA"/>
</dbReference>
<dbReference type="RefSeq" id="WP_342302702.1">
    <property type="nucleotide sequence ID" value="NZ_JBCEWA010000003.1"/>
</dbReference>
<feature type="domain" description="Helicase ATP-binding" evidence="2">
    <location>
        <begin position="458"/>
        <end position="623"/>
    </location>
</feature>
<gene>
    <name evidence="4" type="ORF">AAF454_04300</name>
</gene>
<proteinExistence type="predicted"/>
<dbReference type="EC" id="3.6.4.-" evidence="4"/>
<protein>
    <submittedName>
        <fullName evidence="4">DEAD/DEAH box helicase</fullName>
        <ecNumber evidence="4">3.6.4.-</ecNumber>
    </submittedName>
</protein>
<accession>A0ABU9LIN2</accession>
<dbReference type="InterPro" id="IPR050496">
    <property type="entry name" value="SNF2_RAD54_helicase_repair"/>
</dbReference>
<dbReference type="InterPro" id="IPR027417">
    <property type="entry name" value="P-loop_NTPase"/>
</dbReference>
<dbReference type="GO" id="GO:0004386">
    <property type="term" value="F:helicase activity"/>
    <property type="evidence" value="ECO:0007669"/>
    <property type="project" value="UniProtKB-KW"/>
</dbReference>
<dbReference type="Pfam" id="PF00176">
    <property type="entry name" value="SNF2-rel_dom"/>
    <property type="match status" value="1"/>
</dbReference>
<evidence type="ECO:0000259" key="3">
    <source>
        <dbReference type="PROSITE" id="PS51194"/>
    </source>
</evidence>
<keyword evidence="4" id="KW-0347">Helicase</keyword>
<dbReference type="CDD" id="cd18012">
    <property type="entry name" value="DEXQc_arch_SWI2_SNF2"/>
    <property type="match status" value="1"/>
</dbReference>
<dbReference type="InterPro" id="IPR038718">
    <property type="entry name" value="SNF2-like_sf"/>
</dbReference>
<dbReference type="Gene3D" id="3.40.50.300">
    <property type="entry name" value="P-loop containing nucleotide triphosphate hydrolases"/>
    <property type="match status" value="1"/>
</dbReference>
<keyword evidence="1 4" id="KW-0378">Hydrolase</keyword>
<evidence type="ECO:0000256" key="1">
    <source>
        <dbReference type="ARBA" id="ARBA00022801"/>
    </source>
</evidence>
<dbReference type="Proteomes" id="UP001398420">
    <property type="component" value="Unassembled WGS sequence"/>
</dbReference>
<dbReference type="InterPro" id="IPR049730">
    <property type="entry name" value="SNF2/RAD54-like_C"/>
</dbReference>
<dbReference type="CDD" id="cd18793">
    <property type="entry name" value="SF2_C_SNF"/>
    <property type="match status" value="1"/>
</dbReference>
<reference evidence="4 5" key="1">
    <citation type="submission" date="2024-04" db="EMBL/GenBank/DDBJ databases">
        <authorList>
            <person name="Wu Y.S."/>
            <person name="Zhang L."/>
        </authorList>
    </citation>
    <scope>NUCLEOTIDE SEQUENCE [LARGE SCALE GENOMIC DNA]</scope>
    <source>
        <strain evidence="4 5">KG-01</strain>
    </source>
</reference>
<evidence type="ECO:0000313" key="5">
    <source>
        <dbReference type="Proteomes" id="UP001398420"/>
    </source>
</evidence>